<dbReference type="Proteomes" id="UP000185511">
    <property type="component" value="Chromosome"/>
</dbReference>
<keyword evidence="3" id="KW-1185">Reference proteome</keyword>
<feature type="compositionally biased region" description="Low complexity" evidence="1">
    <location>
        <begin position="854"/>
        <end position="871"/>
    </location>
</feature>
<feature type="compositionally biased region" description="Low complexity" evidence="1">
    <location>
        <begin position="1338"/>
        <end position="1376"/>
    </location>
</feature>
<feature type="compositionally biased region" description="Low complexity" evidence="1">
    <location>
        <begin position="1391"/>
        <end position="1404"/>
    </location>
</feature>
<protein>
    <submittedName>
        <fullName evidence="2">Uncharacterized protein</fullName>
    </submittedName>
</protein>
<feature type="region of interest" description="Disordered" evidence="1">
    <location>
        <begin position="453"/>
        <end position="754"/>
    </location>
</feature>
<feature type="compositionally biased region" description="Low complexity" evidence="1">
    <location>
        <begin position="1097"/>
        <end position="1113"/>
    </location>
</feature>
<feature type="compositionally biased region" description="Low complexity" evidence="1">
    <location>
        <begin position="1202"/>
        <end position="1231"/>
    </location>
</feature>
<feature type="compositionally biased region" description="Low complexity" evidence="1">
    <location>
        <begin position="724"/>
        <end position="734"/>
    </location>
</feature>
<feature type="compositionally biased region" description="Basic and acidic residues" evidence="1">
    <location>
        <begin position="1175"/>
        <end position="1184"/>
    </location>
</feature>
<feature type="region of interest" description="Disordered" evidence="1">
    <location>
        <begin position="773"/>
        <end position="898"/>
    </location>
</feature>
<reference evidence="3" key="1">
    <citation type="submission" date="2016-06" db="EMBL/GenBank/DDBJ databases">
        <title>Complete genome sequence of Actinoalloteichus fjordicus DSM 46855 (=ADI127-17), type strain of the new species Actinoalloteichus fjordicus.</title>
        <authorList>
            <person name="Ruckert C."/>
            <person name="Nouioui I."/>
            <person name="Willmese J."/>
            <person name="van Wezel G."/>
            <person name="Klenk H.-P."/>
            <person name="Kalinowski J."/>
            <person name="Zotchev S.B."/>
        </authorList>
    </citation>
    <scope>NUCLEOTIDE SEQUENCE [LARGE SCALE GENOMIC DNA]</scope>
    <source>
        <strain evidence="3">ADI127-7</strain>
    </source>
</reference>
<feature type="region of interest" description="Disordered" evidence="1">
    <location>
        <begin position="377"/>
        <end position="408"/>
    </location>
</feature>
<dbReference type="EMBL" id="CP016076">
    <property type="protein sequence ID" value="APU13641.1"/>
    <property type="molecule type" value="Genomic_DNA"/>
</dbReference>
<feature type="compositionally biased region" description="Basic and acidic residues" evidence="1">
    <location>
        <begin position="534"/>
        <end position="552"/>
    </location>
</feature>
<feature type="compositionally biased region" description="Low complexity" evidence="1">
    <location>
        <begin position="630"/>
        <end position="645"/>
    </location>
</feature>
<proteinExistence type="predicted"/>
<feature type="compositionally biased region" description="Low complexity" evidence="1">
    <location>
        <begin position="1569"/>
        <end position="1578"/>
    </location>
</feature>
<dbReference type="KEGG" id="acad:UA74_07865"/>
<feature type="compositionally biased region" description="Polar residues" evidence="1">
    <location>
        <begin position="382"/>
        <end position="391"/>
    </location>
</feature>
<gene>
    <name evidence="2" type="ORF">UA74_07865</name>
</gene>
<feature type="compositionally biased region" description="Polar residues" evidence="1">
    <location>
        <begin position="1741"/>
        <end position="1751"/>
    </location>
</feature>
<dbReference type="InterPro" id="IPR011990">
    <property type="entry name" value="TPR-like_helical_dom_sf"/>
</dbReference>
<evidence type="ECO:0000313" key="3">
    <source>
        <dbReference type="Proteomes" id="UP000185511"/>
    </source>
</evidence>
<evidence type="ECO:0000313" key="2">
    <source>
        <dbReference type="EMBL" id="APU13641.1"/>
    </source>
</evidence>
<feature type="region of interest" description="Disordered" evidence="1">
    <location>
        <begin position="961"/>
        <end position="1652"/>
    </location>
</feature>
<feature type="compositionally biased region" description="Basic and acidic residues" evidence="1">
    <location>
        <begin position="1076"/>
        <end position="1085"/>
    </location>
</feature>
<feature type="region of interest" description="Disordered" evidence="1">
    <location>
        <begin position="1669"/>
        <end position="1786"/>
    </location>
</feature>
<name>A0AAC9PRB0_9PSEU</name>
<dbReference type="Gene3D" id="1.25.40.10">
    <property type="entry name" value="Tetratricopeptide repeat domain"/>
    <property type="match status" value="1"/>
</dbReference>
<feature type="compositionally biased region" description="Low complexity" evidence="1">
    <location>
        <begin position="1163"/>
        <end position="1174"/>
    </location>
</feature>
<accession>A0AAC9PRB0</accession>
<organism evidence="2 3">
    <name type="scientific">Actinoalloteichus fjordicus</name>
    <dbReference type="NCBI Taxonomy" id="1612552"/>
    <lineage>
        <taxon>Bacteria</taxon>
        <taxon>Bacillati</taxon>
        <taxon>Actinomycetota</taxon>
        <taxon>Actinomycetes</taxon>
        <taxon>Pseudonocardiales</taxon>
        <taxon>Pseudonocardiaceae</taxon>
        <taxon>Actinoalloteichus</taxon>
    </lineage>
</organism>
<feature type="compositionally biased region" description="Low complexity" evidence="1">
    <location>
        <begin position="564"/>
        <end position="580"/>
    </location>
</feature>
<feature type="compositionally biased region" description="Low complexity" evidence="1">
    <location>
        <begin position="686"/>
        <end position="701"/>
    </location>
</feature>
<feature type="compositionally biased region" description="Basic and acidic residues" evidence="1">
    <location>
        <begin position="711"/>
        <end position="723"/>
    </location>
</feature>
<feature type="compositionally biased region" description="Basic and acidic residues" evidence="1">
    <location>
        <begin position="1411"/>
        <end position="1422"/>
    </location>
</feature>
<sequence>MVASAWGATPANGEVGSALELAWRLRWSAPEVTLLAGERARRLATEEGDHRSRLSAELMALFALNRLGRGVVVVERGIAALREVEVERFTELSAPLRVELAHSARIVGAPLIAFGLLRPVLEDDGLASDVRAAGLLELAECLPGGSRDEGWSQALSAADRLYESDAALHPDDVLLRQAMIQALRAGFHRRRGEPGRSEQCVLHGLDLLDGVRGAAADSGQAHARLMLERAHLLLDGGRTDLAVDVCRATLDRPVRAASASAVGWLRVVLATRLHLPAGRPETARELLLEAAAGARRHGLDPLLSESLQALSYLYEAVDELPEALRCLRAAHAAEQRRQRAVSAARLQLAAEFSSSFGDAAALKATLTGLLRPDAESGPVIDSSYTATSSPVPGSAETADGAEAQPGGASVAWRIDDSAGDARGQAVAPGGEPIRAAFTLPPGVAVRDAADQDRAALSAPRGRHGATDSHTAATLGAGGERDAEDLPPPGGPARESASPSLPDWRVRADQGDPAVVDSIDGGSGVTGWAAAPPRTSDEPRTAADDFSSRRPDDAGGESHAQEFVASIPSAEPAAAQPQAAEPADRHVPALPSNWQVGAPAATEQAWHVTAESFDGPAPSTPMTEASAGRTAAVPADVGPADVGPAGEAPADQRPADTVFTGSTEVSAGQMDARRSDADAPPPGTFVEPGAGSESGSSAPSAPRDQVRSSADISRRGDTSAETSDRAAAASAPAVSELVHPAPPIGFEGNSGVVSGREPVGEAVASAGVQSELAAAGGTGPAFGVERAAGQATSGRQAGFDPPATPSVVSRRSDRHDEEQTSGPLGATFAAEPLPSRRAAAGGGELPVAADHRSESAPSWAAEPAPAAGGPVSWAARPGEQPTPPQGMPVSGAPAVSGLPDDAALANEITAPLPVIRDDTPPTSGDTLPSFSLSELAAMGGEIDLAPSSLALFRGIGTTDPLLAYERADDEDQEPADPVPPMPFGMFGVGVPMPSPPRPEPAEQPAATHPASGDSASREPEYQDPTARAPAAQHPAVTGPVDDPTDHAPTAPPAPAPGAEADVHSVQDLPPPVQERGGGADHARAKGADVGAASSFGAEPSTTPPTETSPGFESPEPTRPTGDPLDVAVMTDGPRTAAGGAPPSPASHRAQAVEPEGASPPSGPVDPAVFDAAASASHDDDADGRTPETGSAGTAIGTSGGAGDAAAAAEWRSGGRSANSGRRAHAAEATAAPEWERALPLDVASARSDRGETTTPDQPAFRGDPASARAETLAASESPTPPAGIPVRPAREPGVGLSLSSSPATSFPWAVGGPAVPPRNVGSTTAEQEGSPASAGGDRSAISSDVGGVDSSTSVGAVRPGPSDPAAAATGAADPDLGVSPPPRVTPDAADLSAASTPGGASGSDAVPGFELRGSRDAVARDDVPATAAGSASGPQIPGPAAESSPAETDRVPAGSTPTPWTGADFSDAPTEPIPRIAASASGYESVDPGEPRTPPLGIALGRPGQGTGAPAVEFEAGRATPDGESPQAANSGAVSPHAVPVPEPTTPETSVPRAESSPAEPWQAVATSGAATPQEALPQEAPPPAHSPSVSHSESTPSETPPPVPDQAEYGDLPAAGTPEQATSVPEPIVSRSAAGDDVTSTGRLRRVRSPLRIGDLLADAMMEYESSLRGLELPVPPPAPRVGESGQPPQAARDSGGVPGESGTPPRQRSGDGVPPGANQLGAAAFVDNARPQSEVAGRETGSQTPSSVASEQAGGDWAVLPPRRGPESDVVADSEDDQVWTPPGD</sequence>
<evidence type="ECO:0000256" key="1">
    <source>
        <dbReference type="SAM" id="MobiDB-lite"/>
    </source>
</evidence>
<feature type="compositionally biased region" description="Low complexity" evidence="1">
    <location>
        <begin position="1586"/>
        <end position="1597"/>
    </location>
</feature>